<dbReference type="EMBL" id="JACHBL010000001">
    <property type="protein sequence ID" value="MBB5597585.1"/>
    <property type="molecule type" value="Genomic_DNA"/>
</dbReference>
<organism evidence="2 3">
    <name type="scientific">Neomicrococcus lactis</name>
    <dbReference type="NCBI Taxonomy" id="732241"/>
    <lineage>
        <taxon>Bacteria</taxon>
        <taxon>Bacillati</taxon>
        <taxon>Actinomycetota</taxon>
        <taxon>Actinomycetes</taxon>
        <taxon>Micrococcales</taxon>
        <taxon>Micrococcaceae</taxon>
        <taxon>Neomicrococcus</taxon>
    </lineage>
</organism>
<sequence length="236" mass="25270">MPFPNLEFIDSESVRDLGQFLARARSINDDGVMLQTVGTALATYVPLLSVGNFGLQLLGKNDDAASAGEQPTDAMLLLGMRVSRLARDHESQIGVYSIGDITDRTARLDDPVSAGAAPVIPAPPAEKVASWARHVPPRSGWELVAEFSSEEIEEHANQAIEAVAKALPANPGGAVVQTVRERIWTSRLEQTSLALGAAIAMKTLGFLTPGEPVRHTRTGAWQRLSASKGHVLVFSR</sequence>
<protein>
    <recommendedName>
        <fullName evidence="1">DUF8185 domain-containing protein</fullName>
    </recommendedName>
</protein>
<dbReference type="RefSeq" id="WP_183640643.1">
    <property type="nucleotide sequence ID" value="NZ_JACHBL010000001.1"/>
</dbReference>
<gene>
    <name evidence="2" type="ORF">BKA12_000665</name>
</gene>
<dbReference type="InterPro" id="IPR058498">
    <property type="entry name" value="DUF8185"/>
</dbReference>
<reference evidence="2 3" key="1">
    <citation type="submission" date="2020-08" db="EMBL/GenBank/DDBJ databases">
        <title>Sequencing the genomes of 1000 actinobacteria strains.</title>
        <authorList>
            <person name="Klenk H.-P."/>
        </authorList>
    </citation>
    <scope>NUCLEOTIDE SEQUENCE [LARGE SCALE GENOMIC DNA]</scope>
    <source>
        <strain evidence="2 3">DSM 23694</strain>
    </source>
</reference>
<name>A0A7W8Y9T0_9MICC</name>
<comment type="caution">
    <text evidence="2">The sequence shown here is derived from an EMBL/GenBank/DDBJ whole genome shotgun (WGS) entry which is preliminary data.</text>
</comment>
<dbReference type="AlphaFoldDB" id="A0A7W8Y9T0"/>
<evidence type="ECO:0000313" key="3">
    <source>
        <dbReference type="Proteomes" id="UP000523863"/>
    </source>
</evidence>
<dbReference type="Proteomes" id="UP000523863">
    <property type="component" value="Unassembled WGS sequence"/>
</dbReference>
<accession>A0A7W8Y9T0</accession>
<dbReference type="Pfam" id="PF26572">
    <property type="entry name" value="DUF8185"/>
    <property type="match status" value="1"/>
</dbReference>
<proteinExistence type="predicted"/>
<keyword evidence="3" id="KW-1185">Reference proteome</keyword>
<evidence type="ECO:0000259" key="1">
    <source>
        <dbReference type="Pfam" id="PF26572"/>
    </source>
</evidence>
<evidence type="ECO:0000313" key="2">
    <source>
        <dbReference type="EMBL" id="MBB5597585.1"/>
    </source>
</evidence>
<feature type="domain" description="DUF8185" evidence="1">
    <location>
        <begin position="136"/>
        <end position="233"/>
    </location>
</feature>